<dbReference type="Gene3D" id="3.40.50.720">
    <property type="entry name" value="NAD(P)-binding Rossmann-like Domain"/>
    <property type="match status" value="1"/>
</dbReference>
<feature type="binding site" evidence="9">
    <location>
        <position position="83"/>
    </location>
    <ligand>
        <name>NAD(+)</name>
        <dbReference type="ChEBI" id="CHEBI:57540"/>
    </ligand>
</feature>
<keyword evidence="5" id="KW-0594">Phospholipid biosynthesis</keyword>
<sequence>MDIAVLGSGSWATAIVKIATQNYRKVYWWVREEDIVKGVMQFGHNPLYLRSCELDKEKIEISTDISHIVSRTDTVVLVIPAAFIVRSLKSLDKDELCGKKIISATKGMIPETNQIVADYLKESFDIDFDMQAVVSGPSHAEEIAQERMTYLTVASKSEILARETAGRFACRFVKTKTSSDIKGIEYGAVMKNIYALAAGISKGAGYGDNFVAVLISNAAQEMLFFLNKVAPERRDTNHFVYLGDLLVTAYSQHSRNRTFGQMIGQGYSVKSAQLEMAMVAEGYYAADCIHKECKRLDIHLPIAEAVYRILYKGASASNELSKLSDRFE</sequence>
<feature type="binding site" evidence="8">
    <location>
        <position position="106"/>
    </location>
    <ligand>
        <name>substrate</name>
    </ligand>
</feature>
<evidence type="ECO:0000259" key="13">
    <source>
        <dbReference type="Pfam" id="PF07479"/>
    </source>
</evidence>
<evidence type="ECO:0000313" key="15">
    <source>
        <dbReference type="Proteomes" id="UP000824267"/>
    </source>
</evidence>
<feature type="domain" description="Glycerol-3-phosphate dehydrogenase NAD-dependent N-terminal" evidence="12">
    <location>
        <begin position="3"/>
        <end position="158"/>
    </location>
</feature>
<dbReference type="SUPFAM" id="SSF48179">
    <property type="entry name" value="6-phosphogluconate dehydrogenase C-terminal domain-like"/>
    <property type="match status" value="1"/>
</dbReference>
<evidence type="ECO:0000256" key="4">
    <source>
        <dbReference type="ARBA" id="ARBA00023098"/>
    </source>
</evidence>
<dbReference type="GO" id="GO:0008654">
    <property type="term" value="P:phospholipid biosynthetic process"/>
    <property type="evidence" value="ECO:0007669"/>
    <property type="project" value="UniProtKB-KW"/>
</dbReference>
<dbReference type="InterPro" id="IPR006168">
    <property type="entry name" value="G3P_DH_NAD-dep"/>
</dbReference>
<evidence type="ECO:0000256" key="5">
    <source>
        <dbReference type="ARBA" id="ARBA00023209"/>
    </source>
</evidence>
<evidence type="ECO:0000256" key="11">
    <source>
        <dbReference type="RuleBase" id="RU000439"/>
    </source>
</evidence>
<keyword evidence="2" id="KW-0444">Lipid biosynthesis</keyword>
<evidence type="ECO:0000256" key="1">
    <source>
        <dbReference type="ARBA" id="ARBA00011009"/>
    </source>
</evidence>
<dbReference type="Proteomes" id="UP000824267">
    <property type="component" value="Unassembled WGS sequence"/>
</dbReference>
<evidence type="ECO:0000313" key="14">
    <source>
        <dbReference type="EMBL" id="HIW86778.1"/>
    </source>
</evidence>
<dbReference type="SUPFAM" id="SSF51735">
    <property type="entry name" value="NAD(P)-binding Rossmann-fold domains"/>
    <property type="match status" value="1"/>
</dbReference>
<dbReference type="PANTHER" id="PTHR11728:SF1">
    <property type="entry name" value="GLYCEROL-3-PHOSPHATE DEHYDROGENASE [NAD(+)] 2, CHLOROPLASTIC"/>
    <property type="match status" value="1"/>
</dbReference>
<comment type="similarity">
    <text evidence="1 10">Belongs to the NAD-dependent glycerol-3-phosphate dehydrogenase family.</text>
</comment>
<dbReference type="Gene3D" id="1.10.1040.10">
    <property type="entry name" value="N-(1-d-carboxylethyl)-l-norvaline Dehydrogenase, domain 2"/>
    <property type="match status" value="1"/>
</dbReference>
<protein>
    <recommendedName>
        <fullName evidence="11">Glycerol-3-phosphate dehydrogenase</fullName>
        <ecNumber evidence="11">1.1.1.94</ecNumber>
    </recommendedName>
</protein>
<dbReference type="GO" id="GO:0005829">
    <property type="term" value="C:cytosol"/>
    <property type="evidence" value="ECO:0007669"/>
    <property type="project" value="TreeGrafter"/>
</dbReference>
<reference evidence="14" key="1">
    <citation type="journal article" date="2021" name="PeerJ">
        <title>Extensive microbial diversity within the chicken gut microbiome revealed by metagenomics and culture.</title>
        <authorList>
            <person name="Gilroy R."/>
            <person name="Ravi A."/>
            <person name="Getino M."/>
            <person name="Pursley I."/>
            <person name="Horton D.L."/>
            <person name="Alikhan N.F."/>
            <person name="Baker D."/>
            <person name="Gharbi K."/>
            <person name="Hall N."/>
            <person name="Watson M."/>
            <person name="Adriaenssens E.M."/>
            <person name="Foster-Nyarko E."/>
            <person name="Jarju S."/>
            <person name="Secka A."/>
            <person name="Antonio M."/>
            <person name="Oren A."/>
            <person name="Chaudhuri R.R."/>
            <person name="La Ragione R."/>
            <person name="Hildebrand F."/>
            <person name="Pallen M.J."/>
        </authorList>
    </citation>
    <scope>NUCLEOTIDE SEQUENCE</scope>
    <source>
        <strain evidence="14">Gambia16-930</strain>
    </source>
</reference>
<dbReference type="GO" id="GO:0047952">
    <property type="term" value="F:glycerol-3-phosphate dehydrogenase [NAD(P)+] activity"/>
    <property type="evidence" value="ECO:0007669"/>
    <property type="project" value="UniProtKB-EC"/>
</dbReference>
<name>A0A9D1REU2_9BACT</name>
<dbReference type="PIRSF" id="PIRSF000114">
    <property type="entry name" value="Glycerol-3-P_dh"/>
    <property type="match status" value="1"/>
</dbReference>
<gene>
    <name evidence="14" type="ORF">IAC47_00675</name>
</gene>
<comment type="caution">
    <text evidence="14">The sequence shown here is derived from an EMBL/GenBank/DDBJ whole genome shotgun (WGS) entry which is preliminary data.</text>
</comment>
<dbReference type="GO" id="GO:0051287">
    <property type="term" value="F:NAD binding"/>
    <property type="evidence" value="ECO:0007669"/>
    <property type="project" value="InterPro"/>
</dbReference>
<keyword evidence="4" id="KW-0443">Lipid metabolism</keyword>
<proteinExistence type="inferred from homology"/>
<dbReference type="InterPro" id="IPR011128">
    <property type="entry name" value="G3P_DH_NAD-dep_N"/>
</dbReference>
<evidence type="ECO:0000256" key="2">
    <source>
        <dbReference type="ARBA" id="ARBA00022516"/>
    </source>
</evidence>
<dbReference type="GO" id="GO:0005975">
    <property type="term" value="P:carbohydrate metabolic process"/>
    <property type="evidence" value="ECO:0007669"/>
    <property type="project" value="InterPro"/>
</dbReference>
<evidence type="ECO:0000256" key="9">
    <source>
        <dbReference type="PIRSR" id="PIRSR000114-3"/>
    </source>
</evidence>
<evidence type="ECO:0000256" key="3">
    <source>
        <dbReference type="ARBA" id="ARBA00023002"/>
    </source>
</evidence>
<comment type="catalytic activity">
    <reaction evidence="11">
        <text>sn-glycerol 3-phosphate + NADP(+) = dihydroxyacetone phosphate + NADPH + H(+)</text>
        <dbReference type="Rhea" id="RHEA:11096"/>
        <dbReference type="ChEBI" id="CHEBI:15378"/>
        <dbReference type="ChEBI" id="CHEBI:57597"/>
        <dbReference type="ChEBI" id="CHEBI:57642"/>
        <dbReference type="ChEBI" id="CHEBI:57783"/>
        <dbReference type="ChEBI" id="CHEBI:58349"/>
        <dbReference type="EC" id="1.1.1.94"/>
    </reaction>
</comment>
<dbReference type="PRINTS" id="PR00077">
    <property type="entry name" value="GPDHDRGNASE"/>
</dbReference>
<evidence type="ECO:0000256" key="8">
    <source>
        <dbReference type="PIRSR" id="PIRSR000114-2"/>
    </source>
</evidence>
<reference evidence="14" key="2">
    <citation type="submission" date="2021-04" db="EMBL/GenBank/DDBJ databases">
        <authorList>
            <person name="Gilroy R."/>
        </authorList>
    </citation>
    <scope>NUCLEOTIDE SEQUENCE</scope>
    <source>
        <strain evidence="14">Gambia16-930</strain>
    </source>
</reference>
<evidence type="ECO:0000256" key="10">
    <source>
        <dbReference type="RuleBase" id="RU000437"/>
    </source>
</evidence>
<dbReference type="InterPro" id="IPR013328">
    <property type="entry name" value="6PGD_dom2"/>
</dbReference>
<evidence type="ECO:0000256" key="6">
    <source>
        <dbReference type="ARBA" id="ARBA00023264"/>
    </source>
</evidence>
<dbReference type="InterPro" id="IPR008927">
    <property type="entry name" value="6-PGluconate_DH-like_C_sf"/>
</dbReference>
<organism evidence="14 15">
    <name type="scientific">Candidatus Onthomorpha intestinigallinarum</name>
    <dbReference type="NCBI Taxonomy" id="2840880"/>
    <lineage>
        <taxon>Bacteria</taxon>
        <taxon>Pseudomonadati</taxon>
        <taxon>Bacteroidota</taxon>
        <taxon>Bacteroidia</taxon>
        <taxon>Bacteroidales</taxon>
        <taxon>Candidatus Onthomorpha</taxon>
    </lineage>
</organism>
<keyword evidence="9 10" id="KW-0520">NAD</keyword>
<dbReference type="GO" id="GO:0046168">
    <property type="term" value="P:glycerol-3-phosphate catabolic process"/>
    <property type="evidence" value="ECO:0007669"/>
    <property type="project" value="InterPro"/>
</dbReference>
<feature type="active site" description="Proton acceptor" evidence="7">
    <location>
        <position position="191"/>
    </location>
</feature>
<dbReference type="InterPro" id="IPR006109">
    <property type="entry name" value="G3P_DH_NAD-dep_C"/>
</dbReference>
<dbReference type="Pfam" id="PF07479">
    <property type="entry name" value="NAD_Gly3P_dh_C"/>
    <property type="match status" value="1"/>
</dbReference>
<dbReference type="EMBL" id="DXGG01000024">
    <property type="protein sequence ID" value="HIW86778.1"/>
    <property type="molecule type" value="Genomic_DNA"/>
</dbReference>
<evidence type="ECO:0000256" key="7">
    <source>
        <dbReference type="PIRSR" id="PIRSR000114-1"/>
    </source>
</evidence>
<dbReference type="PANTHER" id="PTHR11728">
    <property type="entry name" value="GLYCEROL-3-PHOSPHATE DEHYDROGENASE"/>
    <property type="match status" value="1"/>
</dbReference>
<dbReference type="AlphaFoldDB" id="A0A9D1REU2"/>
<dbReference type="InterPro" id="IPR036291">
    <property type="entry name" value="NAD(P)-bd_dom_sf"/>
</dbReference>
<keyword evidence="6" id="KW-1208">Phospholipid metabolism</keyword>
<evidence type="ECO:0000259" key="12">
    <source>
        <dbReference type="Pfam" id="PF01210"/>
    </source>
</evidence>
<keyword evidence="3 10" id="KW-0560">Oxidoreductase</keyword>
<feature type="domain" description="Glycerol-3-phosphate dehydrogenase NAD-dependent C-terminal" evidence="13">
    <location>
        <begin position="180"/>
        <end position="318"/>
    </location>
</feature>
<feature type="binding site" evidence="9">
    <location>
        <position position="255"/>
    </location>
    <ligand>
        <name>NAD(+)</name>
        <dbReference type="ChEBI" id="CHEBI:57540"/>
    </ligand>
</feature>
<feature type="binding site" evidence="8">
    <location>
        <begin position="255"/>
        <end position="256"/>
    </location>
    <ligand>
        <name>substrate</name>
    </ligand>
</feature>
<feature type="binding site" evidence="9">
    <location>
        <position position="140"/>
    </location>
    <ligand>
        <name>NAD(+)</name>
        <dbReference type="ChEBI" id="CHEBI:57540"/>
    </ligand>
</feature>
<dbReference type="Pfam" id="PF01210">
    <property type="entry name" value="NAD_Gly3P_dh_N"/>
    <property type="match status" value="1"/>
</dbReference>
<dbReference type="NCBIfam" id="NF000940">
    <property type="entry name" value="PRK00094.1-2"/>
    <property type="match status" value="1"/>
</dbReference>
<dbReference type="EC" id="1.1.1.94" evidence="11"/>
<dbReference type="PROSITE" id="PS00957">
    <property type="entry name" value="NAD_G3PDH"/>
    <property type="match status" value="1"/>
</dbReference>
<accession>A0A9D1REU2</accession>